<feature type="non-terminal residue" evidence="1">
    <location>
        <position position="1"/>
    </location>
</feature>
<sequence length="41" mass="4754">FTRLIGCPFSCSAYFQKKQGIWKFSVSNPSHNHHFMCMNSS</sequence>
<evidence type="ECO:0000313" key="1">
    <source>
        <dbReference type="EMBL" id="KNZ52102.1"/>
    </source>
</evidence>
<dbReference type="OrthoDB" id="2506778at2759"/>
<evidence type="ECO:0000313" key="2">
    <source>
        <dbReference type="Proteomes" id="UP000037035"/>
    </source>
</evidence>
<reference evidence="1 2" key="1">
    <citation type="submission" date="2015-08" db="EMBL/GenBank/DDBJ databases">
        <title>Next Generation Sequencing and Analysis of the Genome of Puccinia sorghi L Schw, the Causal Agent of Maize Common Rust.</title>
        <authorList>
            <person name="Rochi L."/>
            <person name="Burguener G."/>
            <person name="Darino M."/>
            <person name="Turjanski A."/>
            <person name="Kreff E."/>
            <person name="Dieguez M.J."/>
            <person name="Sacco F."/>
        </authorList>
    </citation>
    <scope>NUCLEOTIDE SEQUENCE [LARGE SCALE GENOMIC DNA]</scope>
    <source>
        <strain evidence="1 2">RO10H11247</strain>
    </source>
</reference>
<dbReference type="Proteomes" id="UP000037035">
    <property type="component" value="Unassembled WGS sequence"/>
</dbReference>
<dbReference type="AlphaFoldDB" id="A0A0L6UV06"/>
<gene>
    <name evidence="1" type="ORF">VP01_3697g2</name>
</gene>
<name>A0A0L6UV06_9BASI</name>
<proteinExistence type="predicted"/>
<dbReference type="VEuPathDB" id="FungiDB:VP01_3697g2"/>
<protein>
    <submittedName>
        <fullName evidence="1">Uncharacterized protein</fullName>
    </submittedName>
</protein>
<dbReference type="EMBL" id="LAVV01008720">
    <property type="protein sequence ID" value="KNZ52102.1"/>
    <property type="molecule type" value="Genomic_DNA"/>
</dbReference>
<keyword evidence="2" id="KW-1185">Reference proteome</keyword>
<accession>A0A0L6UV06</accession>
<organism evidence="1 2">
    <name type="scientific">Puccinia sorghi</name>
    <dbReference type="NCBI Taxonomy" id="27349"/>
    <lineage>
        <taxon>Eukaryota</taxon>
        <taxon>Fungi</taxon>
        <taxon>Dikarya</taxon>
        <taxon>Basidiomycota</taxon>
        <taxon>Pucciniomycotina</taxon>
        <taxon>Pucciniomycetes</taxon>
        <taxon>Pucciniales</taxon>
        <taxon>Pucciniaceae</taxon>
        <taxon>Puccinia</taxon>
    </lineage>
</organism>
<comment type="caution">
    <text evidence="1">The sequence shown here is derived from an EMBL/GenBank/DDBJ whole genome shotgun (WGS) entry which is preliminary data.</text>
</comment>